<dbReference type="Proteomes" id="UP000807469">
    <property type="component" value="Unassembled WGS sequence"/>
</dbReference>
<organism evidence="2 3">
    <name type="scientific">Pholiota conissans</name>
    <dbReference type="NCBI Taxonomy" id="109636"/>
    <lineage>
        <taxon>Eukaryota</taxon>
        <taxon>Fungi</taxon>
        <taxon>Dikarya</taxon>
        <taxon>Basidiomycota</taxon>
        <taxon>Agaricomycotina</taxon>
        <taxon>Agaricomycetes</taxon>
        <taxon>Agaricomycetidae</taxon>
        <taxon>Agaricales</taxon>
        <taxon>Agaricineae</taxon>
        <taxon>Strophariaceae</taxon>
        <taxon>Pholiota</taxon>
    </lineage>
</organism>
<proteinExistence type="predicted"/>
<sequence length="612" mass="68501">MTKPRGREAQLLDSGLKSSRRQKDRRVDGELASIEWLAGGRRGRRRASSDGRTGISPTRYPVGKNDLTKRSWNLEEIQENSGANILVSENSAAERKSQINALGFDMRSLRPKYDVFFPGIRLRDIHSYALNQVPRHSLLRTLPLSVVRVRKSEPVYEAESVDEGSMTRSCLSECSKILLKSVPGDVDIISIRPWAVGTDALGFVAFKRSAIRISSDIRNLEVGYYGGAGWGNACSDYSFVEILDLLALHLFDFKEDTGVHRVLERVICFHESMRKDKLFDDESMNIFSSKYTQKPTYQKGKRKDFRQEYLQLYLSDLLATIQRLSKSIKMTSLTASSNARFPFMYSNVASSGYGDNDIKQMITDLFAIPEFNEGLTHLLENLNSNAPREPDILITDDTQGILNKRPLLLDRSYEKVEPTNDSSALDFSNAYAVSAQCSGFYSHSSSLPNKFQYDASSLMNSPFEKYPMNEECKTISEEPEMLVQLALQILDIDPIHKAHGTEGVNSQPIEGTNLAGAAKFRPSRAGAVTVKEVTKRTAKGQRARKAVKAGGVQKKKGKVVEKGPVTQHQPHRKPQIYDPNLVCFYAGSGNGFGVGAYHSGPEWHGIRSRERY</sequence>
<feature type="region of interest" description="Disordered" evidence="1">
    <location>
        <begin position="1"/>
        <end position="26"/>
    </location>
</feature>
<name>A0A9P6CQM8_9AGAR</name>
<evidence type="ECO:0000313" key="2">
    <source>
        <dbReference type="EMBL" id="KAF9475237.1"/>
    </source>
</evidence>
<accession>A0A9P6CQM8</accession>
<feature type="region of interest" description="Disordered" evidence="1">
    <location>
        <begin position="40"/>
        <end position="62"/>
    </location>
</feature>
<keyword evidence="3" id="KW-1185">Reference proteome</keyword>
<evidence type="ECO:0000313" key="3">
    <source>
        <dbReference type="Proteomes" id="UP000807469"/>
    </source>
</evidence>
<protein>
    <submittedName>
        <fullName evidence="2">Uncharacterized protein</fullName>
    </submittedName>
</protein>
<feature type="region of interest" description="Disordered" evidence="1">
    <location>
        <begin position="550"/>
        <end position="573"/>
    </location>
</feature>
<comment type="caution">
    <text evidence="2">The sequence shown here is derived from an EMBL/GenBank/DDBJ whole genome shotgun (WGS) entry which is preliminary data.</text>
</comment>
<evidence type="ECO:0000256" key="1">
    <source>
        <dbReference type="SAM" id="MobiDB-lite"/>
    </source>
</evidence>
<reference evidence="2" key="1">
    <citation type="submission" date="2020-11" db="EMBL/GenBank/DDBJ databases">
        <authorList>
            <consortium name="DOE Joint Genome Institute"/>
            <person name="Ahrendt S."/>
            <person name="Riley R."/>
            <person name="Andreopoulos W."/>
            <person name="Labutti K."/>
            <person name="Pangilinan J."/>
            <person name="Ruiz-Duenas F.J."/>
            <person name="Barrasa J.M."/>
            <person name="Sanchez-Garcia M."/>
            <person name="Camarero S."/>
            <person name="Miyauchi S."/>
            <person name="Serrano A."/>
            <person name="Linde D."/>
            <person name="Babiker R."/>
            <person name="Drula E."/>
            <person name="Ayuso-Fernandez I."/>
            <person name="Pacheco R."/>
            <person name="Padilla G."/>
            <person name="Ferreira P."/>
            <person name="Barriuso J."/>
            <person name="Kellner H."/>
            <person name="Castanera R."/>
            <person name="Alfaro M."/>
            <person name="Ramirez L."/>
            <person name="Pisabarro A.G."/>
            <person name="Kuo A."/>
            <person name="Tritt A."/>
            <person name="Lipzen A."/>
            <person name="He G."/>
            <person name="Yan M."/>
            <person name="Ng V."/>
            <person name="Cullen D."/>
            <person name="Martin F."/>
            <person name="Rosso M.-N."/>
            <person name="Henrissat B."/>
            <person name="Hibbett D."/>
            <person name="Martinez A.T."/>
            <person name="Grigoriev I.V."/>
        </authorList>
    </citation>
    <scope>NUCLEOTIDE SEQUENCE</scope>
    <source>
        <strain evidence="2">CIRM-BRFM 674</strain>
    </source>
</reference>
<gene>
    <name evidence="2" type="ORF">BDN70DRAFT_898325</name>
</gene>
<feature type="compositionally biased region" description="Basic and acidic residues" evidence="1">
    <location>
        <begin position="1"/>
        <end position="10"/>
    </location>
</feature>
<dbReference type="AlphaFoldDB" id="A0A9P6CQM8"/>
<dbReference type="EMBL" id="MU155341">
    <property type="protein sequence ID" value="KAF9475237.1"/>
    <property type="molecule type" value="Genomic_DNA"/>
</dbReference>